<proteinExistence type="predicted"/>
<evidence type="ECO:0000256" key="1">
    <source>
        <dbReference type="SAM" id="Phobius"/>
    </source>
</evidence>
<keyword evidence="1" id="KW-0812">Transmembrane</keyword>
<dbReference type="Pfam" id="PF07963">
    <property type="entry name" value="N_methyl"/>
    <property type="match status" value="1"/>
</dbReference>
<dbReference type="RefSeq" id="WP_246071445.1">
    <property type="nucleotide sequence ID" value="NZ_CP040709.1"/>
</dbReference>
<dbReference type="AlphaFoldDB" id="A0A840S412"/>
<dbReference type="NCBIfam" id="TIGR02532">
    <property type="entry name" value="IV_pilin_GFxxxE"/>
    <property type="match status" value="1"/>
</dbReference>
<evidence type="ECO:0000313" key="2">
    <source>
        <dbReference type="EMBL" id="MBB5203280.1"/>
    </source>
</evidence>
<feature type="transmembrane region" description="Helical" evidence="1">
    <location>
        <begin position="21"/>
        <end position="39"/>
    </location>
</feature>
<dbReference type="InterPro" id="IPR045584">
    <property type="entry name" value="Pilin-like"/>
</dbReference>
<protein>
    <submittedName>
        <fullName evidence="2">General secretion pathway protein H</fullName>
    </submittedName>
</protein>
<dbReference type="EMBL" id="JACHHO010000001">
    <property type="protein sequence ID" value="MBB5203280.1"/>
    <property type="molecule type" value="Genomic_DNA"/>
</dbReference>
<accession>A0A840S412</accession>
<dbReference type="Gene3D" id="3.30.700.10">
    <property type="entry name" value="Glycoprotein, Type 4 Pilin"/>
    <property type="match status" value="1"/>
</dbReference>
<dbReference type="Proteomes" id="UP000554837">
    <property type="component" value="Unassembled WGS sequence"/>
</dbReference>
<evidence type="ECO:0000313" key="3">
    <source>
        <dbReference type="Proteomes" id="UP000554837"/>
    </source>
</evidence>
<keyword evidence="3" id="KW-1185">Reference proteome</keyword>
<keyword evidence="1" id="KW-0472">Membrane</keyword>
<comment type="caution">
    <text evidence="2">The sequence shown here is derived from an EMBL/GenBank/DDBJ whole genome shotgun (WGS) entry which is preliminary data.</text>
</comment>
<name>A0A840S412_9BURK</name>
<dbReference type="InterPro" id="IPR012902">
    <property type="entry name" value="N_methyl_site"/>
</dbReference>
<dbReference type="PROSITE" id="PS00409">
    <property type="entry name" value="PROKAR_NTER_METHYL"/>
    <property type="match status" value="1"/>
</dbReference>
<reference evidence="2 3" key="1">
    <citation type="submission" date="2020-08" db="EMBL/GenBank/DDBJ databases">
        <title>Genomic Encyclopedia of Type Strains, Phase IV (KMG-IV): sequencing the most valuable type-strain genomes for metagenomic binning, comparative biology and taxonomic classification.</title>
        <authorList>
            <person name="Goeker M."/>
        </authorList>
    </citation>
    <scope>NUCLEOTIDE SEQUENCE [LARGE SCALE GENOMIC DNA]</scope>
    <source>
        <strain evidence="2 3">DSM 23958</strain>
    </source>
</reference>
<organism evidence="2 3">
    <name type="scientific">Inhella inkyongensis</name>
    <dbReference type="NCBI Taxonomy" id="392593"/>
    <lineage>
        <taxon>Bacteria</taxon>
        <taxon>Pseudomonadati</taxon>
        <taxon>Pseudomonadota</taxon>
        <taxon>Betaproteobacteria</taxon>
        <taxon>Burkholderiales</taxon>
        <taxon>Sphaerotilaceae</taxon>
        <taxon>Inhella</taxon>
    </lineage>
</organism>
<sequence>MLRRAHGFGRGFGRGFSLIELLVVLMIVAIATAGVGLALRDPTQAQLDREAERLVALLESARAEARAAGLVVSWQPTAKSADQHFSFQGLPAKLALPSQWLGQPPAVEIEGGANALVLGPEPLLHKQSLRLRLGEAQLRIGSDGLQAFAVLAEDAQPTR</sequence>
<dbReference type="SUPFAM" id="SSF54523">
    <property type="entry name" value="Pili subunits"/>
    <property type="match status" value="1"/>
</dbReference>
<keyword evidence="1" id="KW-1133">Transmembrane helix</keyword>
<gene>
    <name evidence="2" type="ORF">HNQ51_000573</name>
</gene>